<dbReference type="EMBL" id="CH902619">
    <property type="protein sequence ID" value="EDV35478.2"/>
    <property type="molecule type" value="Genomic_DNA"/>
</dbReference>
<dbReference type="HOGENOM" id="CLU_069464_0_0_1"/>
<dbReference type="InParanoid" id="B3ME83"/>
<evidence type="ECO:0000256" key="2">
    <source>
        <dbReference type="SAM" id="Phobius"/>
    </source>
</evidence>
<feature type="transmembrane region" description="Helical" evidence="2">
    <location>
        <begin position="85"/>
        <end position="109"/>
    </location>
</feature>
<protein>
    <submittedName>
        <fullName evidence="3">Uncharacterized protein</fullName>
    </submittedName>
</protein>
<feature type="transmembrane region" description="Helical" evidence="2">
    <location>
        <begin position="194"/>
        <end position="211"/>
    </location>
</feature>
<sequence>MAMSPSVRSCFFFGFHVHLRVVYYFVGWKAEQAINKMSLLTDARCFFASIAFSILLDRCDGLGGLSLIGIANIQDLPPAEGQIRILLLTLLGIGFLMFLGCLGCICCFCRMSPTASSKSDGLDVYAPRTQSIVWPTLPQEAARVLDMTFRHVPTPGCPCRTCRSNRNSSCIENCGAITQFAFSSSMRQSGKESAARWLFLVATSITWLQLMKTDDNFTDFDWLNETQLLQLYEYEYDESENETFENFTESSEDLRELVHNFIIENNSTDIGDNTNSTDNSNSTNNSTISRNTDNNSSIPEEKVPFEETRKSHHMSRVLIMALFLHIALIGAGITIYSCVYCKMQTLKLRRRSLEARRRLQLMRMQTQHVPNIGECPCHGCIMAREMVQGLIMQQFQELVEC</sequence>
<reference evidence="3 4" key="1">
    <citation type="journal article" date="2007" name="Nature">
        <title>Evolution of genes and genomes on the Drosophila phylogeny.</title>
        <authorList>
            <consortium name="Drosophila 12 Genomes Consortium"/>
            <person name="Clark A.G."/>
            <person name="Eisen M.B."/>
            <person name="Smith D.R."/>
            <person name="Bergman C.M."/>
            <person name="Oliver B."/>
            <person name="Markow T.A."/>
            <person name="Kaufman T.C."/>
            <person name="Kellis M."/>
            <person name="Gelbart W."/>
            <person name="Iyer V.N."/>
            <person name="Pollard D.A."/>
            <person name="Sackton T.B."/>
            <person name="Larracuente A.M."/>
            <person name="Singh N.D."/>
            <person name="Abad J.P."/>
            <person name="Abt D.N."/>
            <person name="Adryan B."/>
            <person name="Aguade M."/>
            <person name="Akashi H."/>
            <person name="Anderson W.W."/>
            <person name="Aquadro C.F."/>
            <person name="Ardell D.H."/>
            <person name="Arguello R."/>
            <person name="Artieri C.G."/>
            <person name="Barbash D.A."/>
            <person name="Barker D."/>
            <person name="Barsanti P."/>
            <person name="Batterham P."/>
            <person name="Batzoglou S."/>
            <person name="Begun D."/>
            <person name="Bhutkar A."/>
            <person name="Blanco E."/>
            <person name="Bosak S.A."/>
            <person name="Bradley R.K."/>
            <person name="Brand A.D."/>
            <person name="Brent M.R."/>
            <person name="Brooks A.N."/>
            <person name="Brown R.H."/>
            <person name="Butlin R.K."/>
            <person name="Caggese C."/>
            <person name="Calvi B.R."/>
            <person name="Bernardo de Carvalho A."/>
            <person name="Caspi A."/>
            <person name="Castrezana S."/>
            <person name="Celniker S.E."/>
            <person name="Chang J.L."/>
            <person name="Chapple C."/>
            <person name="Chatterji S."/>
            <person name="Chinwalla A."/>
            <person name="Civetta A."/>
            <person name="Clifton S.W."/>
            <person name="Comeron J.M."/>
            <person name="Costello J.C."/>
            <person name="Coyne J.A."/>
            <person name="Daub J."/>
            <person name="David R.G."/>
            <person name="Delcher A.L."/>
            <person name="Delehaunty K."/>
            <person name="Do C.B."/>
            <person name="Ebling H."/>
            <person name="Edwards K."/>
            <person name="Eickbush T."/>
            <person name="Evans J.D."/>
            <person name="Filipski A."/>
            <person name="Findeiss S."/>
            <person name="Freyhult E."/>
            <person name="Fulton L."/>
            <person name="Fulton R."/>
            <person name="Garcia A.C."/>
            <person name="Gardiner A."/>
            <person name="Garfield D.A."/>
            <person name="Garvin B.E."/>
            <person name="Gibson G."/>
            <person name="Gilbert D."/>
            <person name="Gnerre S."/>
            <person name="Godfrey J."/>
            <person name="Good R."/>
            <person name="Gotea V."/>
            <person name="Gravely B."/>
            <person name="Greenberg A.J."/>
            <person name="Griffiths-Jones S."/>
            <person name="Gross S."/>
            <person name="Guigo R."/>
            <person name="Gustafson E.A."/>
            <person name="Haerty W."/>
            <person name="Hahn M.W."/>
            <person name="Halligan D.L."/>
            <person name="Halpern A.L."/>
            <person name="Halter G.M."/>
            <person name="Han M.V."/>
            <person name="Heger A."/>
            <person name="Hillier L."/>
            <person name="Hinrichs A.S."/>
            <person name="Holmes I."/>
            <person name="Hoskins R.A."/>
            <person name="Hubisz M.J."/>
            <person name="Hultmark D."/>
            <person name="Huntley M.A."/>
            <person name="Jaffe D.B."/>
            <person name="Jagadeeshan S."/>
            <person name="Jeck W.R."/>
            <person name="Johnson J."/>
            <person name="Jones C.D."/>
            <person name="Jordan W.C."/>
            <person name="Karpen G.H."/>
            <person name="Kataoka E."/>
            <person name="Keightley P.D."/>
            <person name="Kheradpour P."/>
            <person name="Kirkness E.F."/>
            <person name="Koerich L.B."/>
            <person name="Kristiansen K."/>
            <person name="Kudrna D."/>
            <person name="Kulathinal R.J."/>
            <person name="Kumar S."/>
            <person name="Kwok R."/>
            <person name="Lander E."/>
            <person name="Langley C.H."/>
            <person name="Lapoint R."/>
            <person name="Lazzaro B.P."/>
            <person name="Lee S.J."/>
            <person name="Levesque L."/>
            <person name="Li R."/>
            <person name="Lin C.F."/>
            <person name="Lin M.F."/>
            <person name="Lindblad-Toh K."/>
            <person name="Llopart A."/>
            <person name="Long M."/>
            <person name="Low L."/>
            <person name="Lozovsky E."/>
            <person name="Lu J."/>
            <person name="Luo M."/>
            <person name="Machado C.A."/>
            <person name="Makalowski W."/>
            <person name="Marzo M."/>
            <person name="Matsuda M."/>
            <person name="Matzkin L."/>
            <person name="McAllister B."/>
            <person name="McBride C.S."/>
            <person name="McKernan B."/>
            <person name="McKernan K."/>
            <person name="Mendez-Lago M."/>
            <person name="Minx P."/>
            <person name="Mollenhauer M.U."/>
            <person name="Montooth K."/>
            <person name="Mount S.M."/>
            <person name="Mu X."/>
            <person name="Myers E."/>
            <person name="Negre B."/>
            <person name="Newfeld S."/>
            <person name="Nielsen R."/>
            <person name="Noor M.A."/>
            <person name="O'Grady P."/>
            <person name="Pachter L."/>
            <person name="Papaceit M."/>
            <person name="Parisi M.J."/>
            <person name="Parisi M."/>
            <person name="Parts L."/>
            <person name="Pedersen J.S."/>
            <person name="Pesole G."/>
            <person name="Phillippy A.M."/>
            <person name="Ponting C.P."/>
            <person name="Pop M."/>
            <person name="Porcelli D."/>
            <person name="Powell J.R."/>
            <person name="Prohaska S."/>
            <person name="Pruitt K."/>
            <person name="Puig M."/>
            <person name="Quesneville H."/>
            <person name="Ram K.R."/>
            <person name="Rand D."/>
            <person name="Rasmussen M.D."/>
            <person name="Reed L.K."/>
            <person name="Reenan R."/>
            <person name="Reily A."/>
            <person name="Remington K.A."/>
            <person name="Rieger T.T."/>
            <person name="Ritchie M.G."/>
            <person name="Robin C."/>
            <person name="Rogers Y.H."/>
            <person name="Rohde C."/>
            <person name="Rozas J."/>
            <person name="Rubenfield M.J."/>
            <person name="Ruiz A."/>
            <person name="Russo S."/>
            <person name="Salzberg S.L."/>
            <person name="Sanchez-Gracia A."/>
            <person name="Saranga D.J."/>
            <person name="Sato H."/>
            <person name="Schaeffer S.W."/>
            <person name="Schatz M.C."/>
            <person name="Schlenke T."/>
            <person name="Schwartz R."/>
            <person name="Segarra C."/>
            <person name="Singh R.S."/>
            <person name="Sirot L."/>
            <person name="Sirota M."/>
            <person name="Sisneros N.B."/>
            <person name="Smith C.D."/>
            <person name="Smith T.F."/>
            <person name="Spieth J."/>
            <person name="Stage D.E."/>
            <person name="Stark A."/>
            <person name="Stephan W."/>
            <person name="Strausberg R.L."/>
            <person name="Strempel S."/>
            <person name="Sturgill D."/>
            <person name="Sutton G."/>
            <person name="Sutton G.G."/>
            <person name="Tao W."/>
            <person name="Teichmann S."/>
            <person name="Tobari Y.N."/>
            <person name="Tomimura Y."/>
            <person name="Tsolas J.M."/>
            <person name="Valente V.L."/>
            <person name="Venter E."/>
            <person name="Venter J.C."/>
            <person name="Vicario S."/>
            <person name="Vieira F.G."/>
            <person name="Vilella A.J."/>
            <person name="Villasante A."/>
            <person name="Walenz B."/>
            <person name="Wang J."/>
            <person name="Wasserman M."/>
            <person name="Watts T."/>
            <person name="Wilson D."/>
            <person name="Wilson R.K."/>
            <person name="Wing R.A."/>
            <person name="Wolfner M.F."/>
            <person name="Wong A."/>
            <person name="Wong G.K."/>
            <person name="Wu C.I."/>
            <person name="Wu G."/>
            <person name="Yamamoto D."/>
            <person name="Yang H.P."/>
            <person name="Yang S.P."/>
            <person name="Yorke J.A."/>
            <person name="Yoshida K."/>
            <person name="Zdobnov E."/>
            <person name="Zhang P."/>
            <person name="Zhang Y."/>
            <person name="Zimin A.V."/>
            <person name="Baldwin J."/>
            <person name="Abdouelleil A."/>
            <person name="Abdulkadir J."/>
            <person name="Abebe A."/>
            <person name="Abera B."/>
            <person name="Abreu J."/>
            <person name="Acer S.C."/>
            <person name="Aftuck L."/>
            <person name="Alexander A."/>
            <person name="An P."/>
            <person name="Anderson E."/>
            <person name="Anderson S."/>
            <person name="Arachi H."/>
            <person name="Azer M."/>
            <person name="Bachantsang P."/>
            <person name="Barry A."/>
            <person name="Bayul T."/>
            <person name="Berlin A."/>
            <person name="Bessette D."/>
            <person name="Bloom T."/>
            <person name="Blye J."/>
            <person name="Boguslavskiy L."/>
            <person name="Bonnet C."/>
            <person name="Boukhgalter B."/>
            <person name="Bourzgui I."/>
            <person name="Brown A."/>
            <person name="Cahill P."/>
            <person name="Channer S."/>
            <person name="Cheshatsang Y."/>
            <person name="Chuda L."/>
            <person name="Citroen M."/>
            <person name="Collymore A."/>
            <person name="Cooke P."/>
            <person name="Costello M."/>
            <person name="D'Aco K."/>
            <person name="Daza R."/>
            <person name="De Haan G."/>
            <person name="DeGray S."/>
            <person name="DeMaso C."/>
            <person name="Dhargay N."/>
            <person name="Dooley K."/>
            <person name="Dooley E."/>
            <person name="Doricent M."/>
            <person name="Dorje P."/>
            <person name="Dorjee K."/>
            <person name="Dupes A."/>
            <person name="Elong R."/>
            <person name="Falk J."/>
            <person name="Farina A."/>
            <person name="Faro S."/>
            <person name="Ferguson D."/>
            <person name="Fisher S."/>
            <person name="Foley C.D."/>
            <person name="Franke A."/>
            <person name="Friedrich D."/>
            <person name="Gadbois L."/>
            <person name="Gearin G."/>
            <person name="Gearin C.R."/>
            <person name="Giannoukos G."/>
            <person name="Goode T."/>
            <person name="Graham J."/>
            <person name="Grandbois E."/>
            <person name="Grewal S."/>
            <person name="Gyaltsen K."/>
            <person name="Hafez N."/>
            <person name="Hagos B."/>
            <person name="Hall J."/>
            <person name="Henson C."/>
            <person name="Hollinger A."/>
            <person name="Honan T."/>
            <person name="Huard M.D."/>
            <person name="Hughes L."/>
            <person name="Hurhula B."/>
            <person name="Husby M.E."/>
            <person name="Kamat A."/>
            <person name="Kanga B."/>
            <person name="Kashin S."/>
            <person name="Khazanovich D."/>
            <person name="Kisner P."/>
            <person name="Lance K."/>
            <person name="Lara M."/>
            <person name="Lee W."/>
            <person name="Lennon N."/>
            <person name="Letendre F."/>
            <person name="LeVine R."/>
            <person name="Lipovsky A."/>
            <person name="Liu X."/>
            <person name="Liu J."/>
            <person name="Liu S."/>
            <person name="Lokyitsang T."/>
            <person name="Lokyitsang Y."/>
            <person name="Lubonja R."/>
            <person name="Lui A."/>
            <person name="MacDonald P."/>
            <person name="Magnisalis V."/>
            <person name="Maru K."/>
            <person name="Matthews C."/>
            <person name="McCusker W."/>
            <person name="McDonough S."/>
            <person name="Mehta T."/>
            <person name="Meldrim J."/>
            <person name="Meneus L."/>
            <person name="Mihai O."/>
            <person name="Mihalev A."/>
            <person name="Mihova T."/>
            <person name="Mittelman R."/>
            <person name="Mlenga V."/>
            <person name="Montmayeur A."/>
            <person name="Mulrain L."/>
            <person name="Navidi A."/>
            <person name="Naylor J."/>
            <person name="Negash T."/>
            <person name="Nguyen T."/>
            <person name="Nguyen N."/>
            <person name="Nicol R."/>
            <person name="Norbu C."/>
            <person name="Norbu N."/>
            <person name="Novod N."/>
            <person name="O'Neill B."/>
            <person name="Osman S."/>
            <person name="Markiewicz E."/>
            <person name="Oyono O.L."/>
            <person name="Patti C."/>
            <person name="Phunkhang P."/>
            <person name="Pierre F."/>
            <person name="Priest M."/>
            <person name="Raghuraman S."/>
            <person name="Rege F."/>
            <person name="Reyes R."/>
            <person name="Rise C."/>
            <person name="Rogov P."/>
            <person name="Ross K."/>
            <person name="Ryan E."/>
            <person name="Settipalli S."/>
            <person name="Shea T."/>
            <person name="Sherpa N."/>
            <person name="Shi L."/>
            <person name="Shih D."/>
            <person name="Sparrow T."/>
            <person name="Spaulding J."/>
            <person name="Stalker J."/>
            <person name="Stange-Thomann N."/>
            <person name="Stavropoulos S."/>
            <person name="Stone C."/>
            <person name="Strader C."/>
            <person name="Tesfaye S."/>
            <person name="Thomson T."/>
            <person name="Thoulutsang Y."/>
            <person name="Thoulutsang D."/>
            <person name="Topham K."/>
            <person name="Topping I."/>
            <person name="Tsamla T."/>
            <person name="Vassiliev H."/>
            <person name="Vo A."/>
            <person name="Wangchuk T."/>
            <person name="Wangdi T."/>
            <person name="Weiand M."/>
            <person name="Wilkinson J."/>
            <person name="Wilson A."/>
            <person name="Yadav S."/>
            <person name="Young G."/>
            <person name="Yu Q."/>
            <person name="Zembek L."/>
            <person name="Zhong D."/>
            <person name="Zimmer A."/>
            <person name="Zwirko Z."/>
            <person name="Jaffe D.B."/>
            <person name="Alvarez P."/>
            <person name="Brockman W."/>
            <person name="Butler J."/>
            <person name="Chin C."/>
            <person name="Gnerre S."/>
            <person name="Grabherr M."/>
            <person name="Kleber M."/>
            <person name="Mauceli E."/>
            <person name="MacCallum I."/>
        </authorList>
    </citation>
    <scope>NUCLEOTIDE SEQUENCE [LARGE SCALE GENOMIC DNA]</scope>
    <source>
        <strain evidence="4">Tucson 14024-0371.13</strain>
    </source>
</reference>
<feature type="transmembrane region" description="Helical" evidence="2">
    <location>
        <begin position="6"/>
        <end position="26"/>
    </location>
</feature>
<dbReference type="OrthoDB" id="7856180at2759"/>
<accession>B3ME83</accession>
<keyword evidence="2" id="KW-0472">Membrane</keyword>
<feature type="compositionally biased region" description="Low complexity" evidence="1">
    <location>
        <begin position="268"/>
        <end position="298"/>
    </location>
</feature>
<evidence type="ECO:0000256" key="1">
    <source>
        <dbReference type="SAM" id="MobiDB-lite"/>
    </source>
</evidence>
<name>B3ME83_DROAN</name>
<gene>
    <name evidence="3" type="primary">Dana\GF12457</name>
    <name evidence="3" type="synonym">dana_GLEANR_12460</name>
    <name evidence="3" type="ORF">GF12457</name>
</gene>
<feature type="transmembrane region" description="Helical" evidence="2">
    <location>
        <begin position="317"/>
        <end position="341"/>
    </location>
</feature>
<proteinExistence type="predicted"/>
<keyword evidence="4" id="KW-1185">Reference proteome</keyword>
<evidence type="ECO:0000313" key="3">
    <source>
        <dbReference type="EMBL" id="EDV35478.2"/>
    </source>
</evidence>
<dbReference type="Proteomes" id="UP000007801">
    <property type="component" value="Unassembled WGS sequence"/>
</dbReference>
<evidence type="ECO:0000313" key="4">
    <source>
        <dbReference type="Proteomes" id="UP000007801"/>
    </source>
</evidence>
<keyword evidence="2" id="KW-0812">Transmembrane</keyword>
<feature type="region of interest" description="Disordered" evidence="1">
    <location>
        <begin position="268"/>
        <end position="307"/>
    </location>
</feature>
<dbReference type="AlphaFoldDB" id="B3ME83"/>
<keyword evidence="2" id="KW-1133">Transmembrane helix</keyword>
<organism evidence="3 4">
    <name type="scientific">Drosophila ananassae</name>
    <name type="common">Fruit fly</name>
    <dbReference type="NCBI Taxonomy" id="7217"/>
    <lineage>
        <taxon>Eukaryota</taxon>
        <taxon>Metazoa</taxon>
        <taxon>Ecdysozoa</taxon>
        <taxon>Arthropoda</taxon>
        <taxon>Hexapoda</taxon>
        <taxon>Insecta</taxon>
        <taxon>Pterygota</taxon>
        <taxon>Neoptera</taxon>
        <taxon>Endopterygota</taxon>
        <taxon>Diptera</taxon>
        <taxon>Brachycera</taxon>
        <taxon>Muscomorpha</taxon>
        <taxon>Ephydroidea</taxon>
        <taxon>Drosophilidae</taxon>
        <taxon>Drosophila</taxon>
        <taxon>Sophophora</taxon>
    </lineage>
</organism>